<protein>
    <submittedName>
        <fullName evidence="2">RsbS, negative regulator of sigma-B</fullName>
    </submittedName>
</protein>
<dbReference type="CDD" id="cd07041">
    <property type="entry name" value="STAS_RsbR_RsbS_like"/>
    <property type="match status" value="1"/>
</dbReference>
<sequence>MSTHIKKLEDLLLVNVPADLADTQILGLRRAILAGIERERPRWLLLDFSEVEICDSFFGRFVETMVSMARLMGMRVVVCGLSDAVVETMVEMGFELPDVTSLLDIDDALAYTRRVRAAQPR</sequence>
<dbReference type="SUPFAM" id="SSF52091">
    <property type="entry name" value="SpoIIaa-like"/>
    <property type="match status" value="1"/>
</dbReference>
<dbReference type="EMBL" id="CP011125">
    <property type="protein sequence ID" value="AKF09911.1"/>
    <property type="molecule type" value="Genomic_DNA"/>
</dbReference>
<dbReference type="PANTHER" id="PTHR33745">
    <property type="entry name" value="RSBT ANTAGONIST PROTEIN RSBS-RELATED"/>
    <property type="match status" value="1"/>
</dbReference>
<proteinExistence type="predicted"/>
<dbReference type="Gene3D" id="3.30.750.24">
    <property type="entry name" value="STAS domain"/>
    <property type="match status" value="1"/>
</dbReference>
<dbReference type="STRING" id="927083.DB32_007060"/>
<dbReference type="Pfam" id="PF01740">
    <property type="entry name" value="STAS"/>
    <property type="match status" value="1"/>
</dbReference>
<evidence type="ECO:0000313" key="2">
    <source>
        <dbReference type="EMBL" id="AKF09911.1"/>
    </source>
</evidence>
<keyword evidence="3" id="KW-1185">Reference proteome</keyword>
<dbReference type="KEGG" id="samy:DB32_007060"/>
<gene>
    <name evidence="2" type="ORF">DB32_007060</name>
</gene>
<dbReference type="AlphaFoldDB" id="A0A0F6W883"/>
<dbReference type="Proteomes" id="UP000034883">
    <property type="component" value="Chromosome"/>
</dbReference>
<dbReference type="RefSeq" id="WP_053236916.1">
    <property type="nucleotide sequence ID" value="NZ_CP011125.1"/>
</dbReference>
<name>A0A0F6W883_9BACT</name>
<dbReference type="InterPro" id="IPR002645">
    <property type="entry name" value="STAS_dom"/>
</dbReference>
<dbReference type="PROSITE" id="PS50801">
    <property type="entry name" value="STAS"/>
    <property type="match status" value="1"/>
</dbReference>
<evidence type="ECO:0000259" key="1">
    <source>
        <dbReference type="PROSITE" id="PS50801"/>
    </source>
</evidence>
<feature type="domain" description="STAS" evidence="1">
    <location>
        <begin position="1"/>
        <end position="112"/>
    </location>
</feature>
<reference evidence="2 3" key="1">
    <citation type="submission" date="2015-03" db="EMBL/GenBank/DDBJ databases">
        <title>Genome assembly of Sandaracinus amylolyticus DSM 53668.</title>
        <authorList>
            <person name="Sharma G."/>
            <person name="Subramanian S."/>
        </authorList>
    </citation>
    <scope>NUCLEOTIDE SEQUENCE [LARGE SCALE GENOMIC DNA]</scope>
    <source>
        <strain evidence="2 3">DSM 53668</strain>
    </source>
</reference>
<accession>A0A0F6W883</accession>
<dbReference type="PANTHER" id="PTHR33745:SF1">
    <property type="entry name" value="RSBT ANTAGONIST PROTEIN RSBS"/>
    <property type="match status" value="1"/>
</dbReference>
<organism evidence="2 3">
    <name type="scientific">Sandaracinus amylolyticus</name>
    <dbReference type="NCBI Taxonomy" id="927083"/>
    <lineage>
        <taxon>Bacteria</taxon>
        <taxon>Pseudomonadati</taxon>
        <taxon>Myxococcota</taxon>
        <taxon>Polyangia</taxon>
        <taxon>Polyangiales</taxon>
        <taxon>Sandaracinaceae</taxon>
        <taxon>Sandaracinus</taxon>
    </lineage>
</organism>
<evidence type="ECO:0000313" key="3">
    <source>
        <dbReference type="Proteomes" id="UP000034883"/>
    </source>
</evidence>
<dbReference type="InterPro" id="IPR036513">
    <property type="entry name" value="STAS_dom_sf"/>
</dbReference>
<dbReference type="InterPro" id="IPR051932">
    <property type="entry name" value="Bact_StressResp_Reg"/>
</dbReference>